<reference evidence="1 2" key="1">
    <citation type="journal article" date="2018" name="J. Allergy Clin. Immunol.">
        <title>High-quality assembly of Dermatophagoides pteronyssinus genome and transcriptome reveals a wide range of novel allergens.</title>
        <authorList>
            <person name="Liu X.Y."/>
            <person name="Yang K.Y."/>
            <person name="Wang M.Q."/>
            <person name="Kwok J.S."/>
            <person name="Zeng X."/>
            <person name="Yang Z."/>
            <person name="Xiao X.J."/>
            <person name="Lau C.P."/>
            <person name="Li Y."/>
            <person name="Huang Z.M."/>
            <person name="Ba J.G."/>
            <person name="Yim A.K."/>
            <person name="Ouyang C.Y."/>
            <person name="Ngai S.M."/>
            <person name="Chan T.F."/>
            <person name="Leung E.L."/>
            <person name="Liu L."/>
            <person name="Liu Z.G."/>
            <person name="Tsui S.K."/>
        </authorList>
    </citation>
    <scope>NUCLEOTIDE SEQUENCE [LARGE SCALE GENOMIC DNA]</scope>
    <source>
        <strain evidence="1">Derp</strain>
    </source>
</reference>
<accession>A0ABQ8JTJ9</accession>
<sequence length="96" mass="11243">MLEWIEICSNVLLSFTIQPFVHLFKFKFQRKKNQNVRIEIDGMFGARMHASMHFKYKLTCLCRSAPISFPNGCHIDSNWVNQTGSRCNKSMPNMNQ</sequence>
<proteinExistence type="predicted"/>
<dbReference type="Proteomes" id="UP000887458">
    <property type="component" value="Unassembled WGS sequence"/>
</dbReference>
<keyword evidence="2" id="KW-1185">Reference proteome</keyword>
<comment type="caution">
    <text evidence="1">The sequence shown here is derived from an EMBL/GenBank/DDBJ whole genome shotgun (WGS) entry which is preliminary data.</text>
</comment>
<protein>
    <submittedName>
        <fullName evidence="1">Uncharacterized protein</fullName>
    </submittedName>
</protein>
<organism evidence="1 2">
    <name type="scientific">Dermatophagoides pteronyssinus</name>
    <name type="common">European house dust mite</name>
    <dbReference type="NCBI Taxonomy" id="6956"/>
    <lineage>
        <taxon>Eukaryota</taxon>
        <taxon>Metazoa</taxon>
        <taxon>Ecdysozoa</taxon>
        <taxon>Arthropoda</taxon>
        <taxon>Chelicerata</taxon>
        <taxon>Arachnida</taxon>
        <taxon>Acari</taxon>
        <taxon>Acariformes</taxon>
        <taxon>Sarcoptiformes</taxon>
        <taxon>Astigmata</taxon>
        <taxon>Psoroptidia</taxon>
        <taxon>Analgoidea</taxon>
        <taxon>Pyroglyphidae</taxon>
        <taxon>Dermatophagoidinae</taxon>
        <taxon>Dermatophagoides</taxon>
    </lineage>
</organism>
<evidence type="ECO:0000313" key="2">
    <source>
        <dbReference type="Proteomes" id="UP000887458"/>
    </source>
</evidence>
<dbReference type="EMBL" id="NJHN03000017">
    <property type="protein sequence ID" value="KAH9425775.1"/>
    <property type="molecule type" value="Genomic_DNA"/>
</dbReference>
<evidence type="ECO:0000313" key="1">
    <source>
        <dbReference type="EMBL" id="KAH9425775.1"/>
    </source>
</evidence>
<name>A0ABQ8JTJ9_DERPT</name>
<gene>
    <name evidence="1" type="ORF">DERP_004993</name>
</gene>
<reference evidence="1 2" key="2">
    <citation type="journal article" date="2022" name="Mol. Biol. Evol.">
        <title>Comparative Genomics Reveals Insights into the Divergent Evolution of Astigmatic Mites and Household Pest Adaptations.</title>
        <authorList>
            <person name="Xiong Q."/>
            <person name="Wan A.T."/>
            <person name="Liu X."/>
            <person name="Fung C.S."/>
            <person name="Xiao X."/>
            <person name="Malainual N."/>
            <person name="Hou J."/>
            <person name="Wang L."/>
            <person name="Wang M."/>
            <person name="Yang K.Y."/>
            <person name="Cui Y."/>
            <person name="Leung E.L."/>
            <person name="Nong W."/>
            <person name="Shin S.K."/>
            <person name="Au S.W."/>
            <person name="Jeong K.Y."/>
            <person name="Chew F.T."/>
            <person name="Hui J.H."/>
            <person name="Leung T.F."/>
            <person name="Tungtrongchitr A."/>
            <person name="Zhong N."/>
            <person name="Liu Z."/>
            <person name="Tsui S.K."/>
        </authorList>
    </citation>
    <scope>NUCLEOTIDE SEQUENCE [LARGE SCALE GENOMIC DNA]</scope>
    <source>
        <strain evidence="1">Derp</strain>
    </source>
</reference>